<name>A0ABD1EXE1_HYPHA</name>
<dbReference type="PROSITE" id="PS00383">
    <property type="entry name" value="TYR_PHOSPHATASE_1"/>
    <property type="match status" value="1"/>
</dbReference>
<dbReference type="Pfam" id="PF00102">
    <property type="entry name" value="Y_phosphatase"/>
    <property type="match status" value="1"/>
</dbReference>
<dbReference type="PROSITE" id="PS50055">
    <property type="entry name" value="TYR_PHOSPHATASE_PTP"/>
    <property type="match status" value="1"/>
</dbReference>
<dbReference type="PROSITE" id="PS50056">
    <property type="entry name" value="TYR_PHOSPHATASE_2"/>
    <property type="match status" value="1"/>
</dbReference>
<keyword evidence="3" id="KW-0732">Signal</keyword>
<reference evidence="6 7" key="1">
    <citation type="submission" date="2024-05" db="EMBL/GenBank/DDBJ databases">
        <title>Genetic variation in Jamaican populations of the coffee berry borer (Hypothenemus hampei).</title>
        <authorList>
            <person name="Errbii M."/>
            <person name="Myrie A."/>
        </authorList>
    </citation>
    <scope>NUCLEOTIDE SEQUENCE [LARGE SCALE GENOMIC DNA]</scope>
    <source>
        <strain evidence="6">JA-Hopewell-2020-01-JO</strain>
        <tissue evidence="6">Whole body</tissue>
    </source>
</reference>
<keyword evidence="2" id="KW-0472">Membrane</keyword>
<dbReference type="SMART" id="SM00404">
    <property type="entry name" value="PTPc_motif"/>
    <property type="match status" value="1"/>
</dbReference>
<dbReference type="InterPro" id="IPR050348">
    <property type="entry name" value="Protein-Tyr_Phosphatase"/>
</dbReference>
<evidence type="ECO:0000256" key="2">
    <source>
        <dbReference type="SAM" id="Phobius"/>
    </source>
</evidence>
<dbReference type="Proteomes" id="UP001566132">
    <property type="component" value="Unassembled WGS sequence"/>
</dbReference>
<dbReference type="SMART" id="SM00194">
    <property type="entry name" value="PTPc"/>
    <property type="match status" value="1"/>
</dbReference>
<sequence length="891" mass="100044">MDVMLQLILGIYLLFPVKCSLITPTTTTQSTVNNVTEINNRDLNKIIKSNPKTEISNLKQSNNNLEDFPQFPLKLAKYTQSYNESLKQEKKFNSTITTTTTTTSKPWFFTTTPITIGTRHPSFEVDSELTTPESKLFDRKFKETRQSIHQQLEERPEDESTLTEDDEVPRKSSVEIEKTQLVVNNETVNGNAIHKDLKIEQTKKVNFIRVYNRSKVYGDDEGGDNNGYSTTEDFDMETSTIILPITSKTTIITGSISKNISGQNNVMHAVKISEIKSFSSTPDLSTTTDITMKKNSTTTELEPQITTTMKATTTIEPSSTILDRTSKGLNIELNNRETLHLESTTTEDSEPCTESTSTNEVSTRLENLDVKTTDKQETSTEISSTVTPVVETTTIPGTELNVVSLTTPETVIKHTTQEEQATTTKYTLVHIQAGADNKQTTLLPEILDASQNYSKEDDGEENLIKKVGYFSSTMISVKEYELSVQPQTESTPTDRSLTKDPDSSDKGKIAAIVISCVGAVCLILLAGLLYIMKKRQRRLNYGPRCRPVSLDDYSIDSLSVYNSLRKKTLALSKRSFGNSAFDDPSGPSHPLNFPALAKFSTNFEDIKAEFDDIPQITAKTSELPEGCDTKNRYANIIPLPETRVDLKPIDGYPNSDYINANYVTGPNNVRGYYIATQGPMQNTVDDFWRMIWEQQAKVILMLTHLVENGLEKCVDYLPESEVTECSRLFGDFQITLKKREVKEKYIISSLQLKNMVSNSWREVTHFWYLGWPERGVPTEANSLIAFLIEARSYMKTSTLDRQTNSTHISNEQNPVVIHCSPGTGRTGVAIACDIAIREFESTRLVDIPKIVYKIRRDRANAIQTKDQYIFIYKVVSLYATKLTGGALDSPS</sequence>
<dbReference type="InterPro" id="IPR029021">
    <property type="entry name" value="Prot-tyrosine_phosphatase-like"/>
</dbReference>
<dbReference type="InterPro" id="IPR016130">
    <property type="entry name" value="Tyr_Pase_AS"/>
</dbReference>
<dbReference type="GO" id="GO:0009653">
    <property type="term" value="P:anatomical structure morphogenesis"/>
    <property type="evidence" value="ECO:0007669"/>
    <property type="project" value="UniProtKB-ARBA"/>
</dbReference>
<evidence type="ECO:0000313" key="6">
    <source>
        <dbReference type="EMBL" id="KAL1505354.1"/>
    </source>
</evidence>
<dbReference type="Gene3D" id="3.90.190.10">
    <property type="entry name" value="Protein tyrosine phosphatase superfamily"/>
    <property type="match status" value="1"/>
</dbReference>
<feature type="region of interest" description="Disordered" evidence="1">
    <location>
        <begin position="147"/>
        <end position="173"/>
    </location>
</feature>
<dbReference type="EMBL" id="JBDJPC010000004">
    <property type="protein sequence ID" value="KAL1505354.1"/>
    <property type="molecule type" value="Genomic_DNA"/>
</dbReference>
<dbReference type="PANTHER" id="PTHR19134:SF544">
    <property type="entry name" value="IP14232P"/>
    <property type="match status" value="1"/>
</dbReference>
<feature type="chain" id="PRO_5044836881" evidence="3">
    <location>
        <begin position="20"/>
        <end position="891"/>
    </location>
</feature>
<proteinExistence type="predicted"/>
<dbReference type="AlphaFoldDB" id="A0ABD1EXE1"/>
<evidence type="ECO:0000259" key="5">
    <source>
        <dbReference type="PROSITE" id="PS50056"/>
    </source>
</evidence>
<evidence type="ECO:0000259" key="4">
    <source>
        <dbReference type="PROSITE" id="PS50055"/>
    </source>
</evidence>
<dbReference type="CDD" id="cd00047">
    <property type="entry name" value="PTPc"/>
    <property type="match status" value="1"/>
</dbReference>
<feature type="domain" description="Tyrosine-protein phosphatase" evidence="4">
    <location>
        <begin position="599"/>
        <end position="878"/>
    </location>
</feature>
<dbReference type="PANTHER" id="PTHR19134">
    <property type="entry name" value="RECEPTOR-TYPE TYROSINE-PROTEIN PHOSPHATASE"/>
    <property type="match status" value="1"/>
</dbReference>
<dbReference type="FunFam" id="3.90.190.10:FF:000098">
    <property type="entry name" value="Protein-tryrosine phosphatase"/>
    <property type="match status" value="1"/>
</dbReference>
<feature type="region of interest" description="Disordered" evidence="1">
    <location>
        <begin position="481"/>
        <end position="505"/>
    </location>
</feature>
<keyword evidence="7" id="KW-1185">Reference proteome</keyword>
<protein>
    <submittedName>
        <fullName evidence="6">Uncharacterized protein</fullName>
    </submittedName>
</protein>
<feature type="domain" description="Tyrosine specific protein phosphatases" evidence="5">
    <location>
        <begin position="784"/>
        <end position="869"/>
    </location>
</feature>
<dbReference type="InterPro" id="IPR000387">
    <property type="entry name" value="Tyr_Pase_dom"/>
</dbReference>
<feature type="signal peptide" evidence="3">
    <location>
        <begin position="1"/>
        <end position="19"/>
    </location>
</feature>
<keyword evidence="2" id="KW-0812">Transmembrane</keyword>
<gene>
    <name evidence="6" type="ORF">ABEB36_004941</name>
</gene>
<organism evidence="6 7">
    <name type="scientific">Hypothenemus hampei</name>
    <name type="common">Coffee berry borer</name>
    <dbReference type="NCBI Taxonomy" id="57062"/>
    <lineage>
        <taxon>Eukaryota</taxon>
        <taxon>Metazoa</taxon>
        <taxon>Ecdysozoa</taxon>
        <taxon>Arthropoda</taxon>
        <taxon>Hexapoda</taxon>
        <taxon>Insecta</taxon>
        <taxon>Pterygota</taxon>
        <taxon>Neoptera</taxon>
        <taxon>Endopterygota</taxon>
        <taxon>Coleoptera</taxon>
        <taxon>Polyphaga</taxon>
        <taxon>Cucujiformia</taxon>
        <taxon>Curculionidae</taxon>
        <taxon>Scolytinae</taxon>
        <taxon>Hypothenemus</taxon>
    </lineage>
</organism>
<feature type="compositionally biased region" description="Acidic residues" evidence="1">
    <location>
        <begin position="155"/>
        <end position="167"/>
    </location>
</feature>
<comment type="caution">
    <text evidence="6">The sequence shown here is derived from an EMBL/GenBank/DDBJ whole genome shotgun (WGS) entry which is preliminary data.</text>
</comment>
<feature type="compositionally biased region" description="Polar residues" evidence="1">
    <location>
        <begin position="352"/>
        <end position="362"/>
    </location>
</feature>
<dbReference type="InterPro" id="IPR000242">
    <property type="entry name" value="PTP_cat"/>
</dbReference>
<dbReference type="PRINTS" id="PR00700">
    <property type="entry name" value="PRTYPHPHTASE"/>
</dbReference>
<feature type="compositionally biased region" description="Basic and acidic residues" evidence="1">
    <location>
        <begin position="496"/>
        <end position="505"/>
    </location>
</feature>
<dbReference type="GO" id="GO:0048666">
    <property type="term" value="P:neuron development"/>
    <property type="evidence" value="ECO:0007669"/>
    <property type="project" value="UniProtKB-ARBA"/>
</dbReference>
<feature type="compositionally biased region" description="Polar residues" evidence="1">
    <location>
        <begin position="484"/>
        <end position="495"/>
    </location>
</feature>
<evidence type="ECO:0000256" key="1">
    <source>
        <dbReference type="SAM" id="MobiDB-lite"/>
    </source>
</evidence>
<accession>A0ABD1EXE1</accession>
<dbReference type="SUPFAM" id="SSF52799">
    <property type="entry name" value="(Phosphotyrosine protein) phosphatases II"/>
    <property type="match status" value="1"/>
</dbReference>
<evidence type="ECO:0000256" key="3">
    <source>
        <dbReference type="SAM" id="SignalP"/>
    </source>
</evidence>
<feature type="transmembrane region" description="Helical" evidence="2">
    <location>
        <begin position="509"/>
        <end position="531"/>
    </location>
</feature>
<dbReference type="InterPro" id="IPR003595">
    <property type="entry name" value="Tyr_Pase_cat"/>
</dbReference>
<evidence type="ECO:0000313" key="7">
    <source>
        <dbReference type="Proteomes" id="UP001566132"/>
    </source>
</evidence>
<keyword evidence="2" id="KW-1133">Transmembrane helix</keyword>
<feature type="region of interest" description="Disordered" evidence="1">
    <location>
        <begin position="341"/>
        <end position="362"/>
    </location>
</feature>